<comment type="similarity">
    <text evidence="1">Belongs to the SCO1/2 family.</text>
</comment>
<reference evidence="6" key="1">
    <citation type="submission" date="2016-10" db="EMBL/GenBank/DDBJ databases">
        <authorList>
            <person name="Varghese N."/>
        </authorList>
    </citation>
    <scope>NUCLEOTIDE SEQUENCE [LARGE SCALE GENOMIC DNA]</scope>
    <source>
        <strain evidence="6">DSM 18820</strain>
    </source>
</reference>
<evidence type="ECO:0000256" key="3">
    <source>
        <dbReference type="PIRSR" id="PIRSR603782-2"/>
    </source>
</evidence>
<dbReference type="OrthoDB" id="1523860at2"/>
<keyword evidence="4" id="KW-0732">Signal</keyword>
<dbReference type="CDD" id="cd02968">
    <property type="entry name" value="SCO"/>
    <property type="match status" value="1"/>
</dbReference>
<evidence type="ECO:0000256" key="4">
    <source>
        <dbReference type="SAM" id="SignalP"/>
    </source>
</evidence>
<feature type="chain" id="PRO_5010260694" evidence="4">
    <location>
        <begin position="18"/>
        <end position="207"/>
    </location>
</feature>
<dbReference type="Proteomes" id="UP000182491">
    <property type="component" value="Unassembled WGS sequence"/>
</dbReference>
<dbReference type="RefSeq" id="WP_068836332.1">
    <property type="nucleotide sequence ID" value="NZ_BMXC01000001.1"/>
</dbReference>
<sequence length="207" mass="22950">MKRFTYPLLLAFGFGLAACQPNDQHMATPATSKTQAQQRGALTDMSLYHLDAEWTDQQGQLVKLEKLRGKVQLVSMIYTSCSYACPRTMEDLKVLESRLSKYSDTELGIVLVTIDPANDTPEKLKLFAKGHNLNPAKWNLLTSEPENIQELAALLHVKYKNDFKGNISHSNTISVLNAAGELVYQQQGLGTSPDETVKAIEALSHTL</sequence>
<dbReference type="STRING" id="388950.GCA_001611675_00086"/>
<evidence type="ECO:0000256" key="1">
    <source>
        <dbReference type="ARBA" id="ARBA00010996"/>
    </source>
</evidence>
<feature type="signal peptide" evidence="4">
    <location>
        <begin position="1"/>
        <end position="17"/>
    </location>
</feature>
<dbReference type="InterPro" id="IPR003782">
    <property type="entry name" value="SCO1/SenC"/>
</dbReference>
<keyword evidence="3" id="KW-1015">Disulfide bond</keyword>
<keyword evidence="2" id="KW-0479">Metal-binding</keyword>
<dbReference type="PANTHER" id="PTHR12151:SF25">
    <property type="entry name" value="LINALOOL DEHYDRATASE_ISOMERASE DOMAIN-CONTAINING PROTEIN"/>
    <property type="match status" value="1"/>
</dbReference>
<evidence type="ECO:0000313" key="5">
    <source>
        <dbReference type="EMBL" id="SFU47463.1"/>
    </source>
</evidence>
<dbReference type="PANTHER" id="PTHR12151">
    <property type="entry name" value="ELECTRON TRANSPORT PROTIN SCO1/SENC FAMILY MEMBER"/>
    <property type="match status" value="1"/>
</dbReference>
<dbReference type="AlphaFoldDB" id="A0A1I7GGC1"/>
<feature type="binding site" evidence="2">
    <location>
        <position position="169"/>
    </location>
    <ligand>
        <name>Cu cation</name>
        <dbReference type="ChEBI" id="CHEBI:23378"/>
    </ligand>
</feature>
<dbReference type="SUPFAM" id="SSF52833">
    <property type="entry name" value="Thioredoxin-like"/>
    <property type="match status" value="1"/>
</dbReference>
<feature type="binding site" evidence="2">
    <location>
        <position position="81"/>
    </location>
    <ligand>
        <name>Cu cation</name>
        <dbReference type="ChEBI" id="CHEBI:23378"/>
    </ligand>
</feature>
<dbReference type="GO" id="GO:0046872">
    <property type="term" value="F:metal ion binding"/>
    <property type="evidence" value="ECO:0007669"/>
    <property type="project" value="UniProtKB-KW"/>
</dbReference>
<gene>
    <name evidence="5" type="ORF">SAMN04487941_0987</name>
</gene>
<accession>A0A1I7GGC1</accession>
<organism evidence="5 6">
    <name type="scientific">Pontibacter akesuensis</name>
    <dbReference type="NCBI Taxonomy" id="388950"/>
    <lineage>
        <taxon>Bacteria</taxon>
        <taxon>Pseudomonadati</taxon>
        <taxon>Bacteroidota</taxon>
        <taxon>Cytophagia</taxon>
        <taxon>Cytophagales</taxon>
        <taxon>Hymenobacteraceae</taxon>
        <taxon>Pontibacter</taxon>
    </lineage>
</organism>
<dbReference type="InterPro" id="IPR036249">
    <property type="entry name" value="Thioredoxin-like_sf"/>
</dbReference>
<dbReference type="PROSITE" id="PS51257">
    <property type="entry name" value="PROKAR_LIPOPROTEIN"/>
    <property type="match status" value="1"/>
</dbReference>
<feature type="binding site" evidence="2">
    <location>
        <position position="85"/>
    </location>
    <ligand>
        <name>Cu cation</name>
        <dbReference type="ChEBI" id="CHEBI:23378"/>
    </ligand>
</feature>
<protein>
    <submittedName>
        <fullName evidence="5">Protein SCO1/2</fullName>
    </submittedName>
</protein>
<keyword evidence="2" id="KW-0186">Copper</keyword>
<evidence type="ECO:0000313" key="6">
    <source>
        <dbReference type="Proteomes" id="UP000182491"/>
    </source>
</evidence>
<name>A0A1I7GGC1_9BACT</name>
<proteinExistence type="inferred from homology"/>
<keyword evidence="6" id="KW-1185">Reference proteome</keyword>
<evidence type="ECO:0000256" key="2">
    <source>
        <dbReference type="PIRSR" id="PIRSR603782-1"/>
    </source>
</evidence>
<feature type="disulfide bond" description="Redox-active" evidence="3">
    <location>
        <begin position="81"/>
        <end position="85"/>
    </location>
</feature>
<dbReference type="EMBL" id="FPCA01000001">
    <property type="protein sequence ID" value="SFU47463.1"/>
    <property type="molecule type" value="Genomic_DNA"/>
</dbReference>
<dbReference type="Pfam" id="PF02630">
    <property type="entry name" value="SCO1-SenC"/>
    <property type="match status" value="1"/>
</dbReference>
<dbReference type="Gene3D" id="3.40.30.10">
    <property type="entry name" value="Glutaredoxin"/>
    <property type="match status" value="1"/>
</dbReference>